<sequence length="383" mass="42195">MGLIFETGVSSLNKAGEELCGDKVEIVRTDKSLIAVLSDGLGSGVKANILATLTTKIIVTMLKNGAKLEDVLDTIGRTLPICKVRNLAYSTFTIVQIDYEKEEAYVVEFDNPGIIFLRGNKAVPLKMKTRKIVEKEIKECHFKLKEGDILVAVSDGVIHAGVGGVLNLGWQRKNVVKYLEKIVDDYPDASSIAFWLTNVCQRLYADQPGDDTTVLAVKARYPKKATIVVGPPEDPSKDRYVSQELFASEGKKVICGGTTSKIIAREMNRELKVKLSSLDSKVPPCGEIDGVDLVTEGVLTLSRTLELLKQSSLIEEIQGKDGASELARILLESDQIRFLVGKAINPVYQNPDLPIDFGFKMRLVESLKDILLDQGKTVEIEYY</sequence>
<name>A0A3S9T0K3_9FIRM</name>
<dbReference type="Pfam" id="PF07228">
    <property type="entry name" value="SpoIIE"/>
    <property type="match status" value="1"/>
</dbReference>
<reference evidence="2 3" key="1">
    <citation type="submission" date="2016-07" db="EMBL/GenBank/DDBJ databases">
        <title>Genome and transcriptome analysis of iron-reducing fermentative bacteria Anoxybacter fermentans.</title>
        <authorList>
            <person name="Zeng X."/>
            <person name="Shao Z."/>
        </authorList>
    </citation>
    <scope>NUCLEOTIDE SEQUENCE [LARGE SCALE GENOMIC DNA]</scope>
    <source>
        <strain evidence="2 3">DY22613</strain>
    </source>
</reference>
<organism evidence="2 3">
    <name type="scientific">Anoxybacter fermentans</name>
    <dbReference type="NCBI Taxonomy" id="1323375"/>
    <lineage>
        <taxon>Bacteria</taxon>
        <taxon>Bacillati</taxon>
        <taxon>Bacillota</taxon>
        <taxon>Clostridia</taxon>
        <taxon>Halanaerobiales</taxon>
        <taxon>Anoxybacter</taxon>
    </lineage>
</organism>
<dbReference type="RefSeq" id="WP_127017474.1">
    <property type="nucleotide sequence ID" value="NZ_CP016379.1"/>
</dbReference>
<dbReference type="PANTHER" id="PTHR35801:SF1">
    <property type="entry name" value="PHOSPHOSERINE PHOSPHATASE RSBX"/>
    <property type="match status" value="1"/>
</dbReference>
<protein>
    <recommendedName>
        <fullName evidence="1">PPM-type phosphatase domain-containing protein</fullName>
    </recommendedName>
</protein>
<dbReference type="Gene3D" id="3.60.40.10">
    <property type="entry name" value="PPM-type phosphatase domain"/>
    <property type="match status" value="1"/>
</dbReference>
<dbReference type="InterPro" id="IPR001932">
    <property type="entry name" value="PPM-type_phosphatase-like_dom"/>
</dbReference>
<proteinExistence type="predicted"/>
<dbReference type="InterPro" id="IPR036457">
    <property type="entry name" value="PPM-type-like_dom_sf"/>
</dbReference>
<evidence type="ECO:0000313" key="2">
    <source>
        <dbReference type="EMBL" id="AZR74123.1"/>
    </source>
</evidence>
<dbReference type="InterPro" id="IPR039248">
    <property type="entry name" value="Ptase_RsbX"/>
</dbReference>
<dbReference type="AlphaFoldDB" id="A0A3S9T0K3"/>
<feature type="domain" description="PPM-type phosphatase" evidence="1">
    <location>
        <begin position="30"/>
        <end position="219"/>
    </location>
</feature>
<gene>
    <name evidence="2" type="ORF">BBF96_12375</name>
</gene>
<keyword evidence="3" id="KW-1185">Reference proteome</keyword>
<dbReference type="OrthoDB" id="1090916at2"/>
<dbReference type="KEGG" id="aft:BBF96_12375"/>
<dbReference type="SUPFAM" id="SSF81606">
    <property type="entry name" value="PP2C-like"/>
    <property type="match status" value="1"/>
</dbReference>
<accession>A0A3S9T0K3</accession>
<dbReference type="PANTHER" id="PTHR35801">
    <property type="entry name" value="PHOSPHOSERINE PHOSPHATASE RSBX"/>
    <property type="match status" value="1"/>
</dbReference>
<evidence type="ECO:0000313" key="3">
    <source>
        <dbReference type="Proteomes" id="UP000267250"/>
    </source>
</evidence>
<evidence type="ECO:0000259" key="1">
    <source>
        <dbReference type="Pfam" id="PF07228"/>
    </source>
</evidence>
<dbReference type="Proteomes" id="UP000267250">
    <property type="component" value="Chromosome"/>
</dbReference>
<dbReference type="EMBL" id="CP016379">
    <property type="protein sequence ID" value="AZR74123.1"/>
    <property type="molecule type" value="Genomic_DNA"/>
</dbReference>